<reference evidence="3 4" key="1">
    <citation type="submission" date="2022-10" db="EMBL/GenBank/DDBJ databases">
        <title>The complete genomes of actinobacterial strains from the NBC collection.</title>
        <authorList>
            <person name="Joergensen T.S."/>
            <person name="Alvarez Arevalo M."/>
            <person name="Sterndorff E.B."/>
            <person name="Faurdal D."/>
            <person name="Vuksanovic O."/>
            <person name="Mourched A.-S."/>
            <person name="Charusanti P."/>
            <person name="Shaw S."/>
            <person name="Blin K."/>
            <person name="Weber T."/>
        </authorList>
    </citation>
    <scope>NUCLEOTIDE SEQUENCE [LARGE SCALE GENOMIC DNA]</scope>
    <source>
        <strain evidence="3 4">NBC 01774</strain>
    </source>
</reference>
<sequence>MSSTDAAAGNRNRTVAGFRGLAAISTVAFHVWQQYFRYDAGGSHPPVDNPVIGAALSLEVIDLFFVLSAYLLTLSYARAAIDGRSTRTARHFLFRRAIRILPLYVLAVLVVWASRNPTLPGNWRDLVEHLTFTHVFDQQRIFYTLGPTWSLSLEVLFYLVLVALGPLAVRACRPLRRRRTRVAVCAAGCLFLFAAPLAWIAVAHYGFGVPHTDWVVYFGPQARFGGFAAGMGLAVLTAALGDRGRLGPRTALPLVAFALAGLFALSLDSGPENFTFTFYHPIASVLWLVLIFSTLHVRQQTFWQGFLSSRWLAAAGLVSYSLFIWHEPVMLQLHQAGLLPAGQSGFPLALLIVFAAAVPVATASYWLIEYPASLLGRLKDHRGRPRDFYPEPATR</sequence>
<keyword evidence="1" id="KW-1133">Transmembrane helix</keyword>
<feature type="transmembrane region" description="Helical" evidence="1">
    <location>
        <begin position="346"/>
        <end position="368"/>
    </location>
</feature>
<dbReference type="Proteomes" id="UP001344251">
    <property type="component" value="Chromosome"/>
</dbReference>
<feature type="transmembrane region" description="Helical" evidence="1">
    <location>
        <begin position="250"/>
        <end position="267"/>
    </location>
</feature>
<keyword evidence="1" id="KW-0812">Transmembrane</keyword>
<dbReference type="GO" id="GO:0016746">
    <property type="term" value="F:acyltransferase activity"/>
    <property type="evidence" value="ECO:0007669"/>
    <property type="project" value="UniProtKB-KW"/>
</dbReference>
<dbReference type="EMBL" id="CP109106">
    <property type="protein sequence ID" value="WSB68113.1"/>
    <property type="molecule type" value="Genomic_DNA"/>
</dbReference>
<dbReference type="RefSeq" id="WP_326617549.1">
    <property type="nucleotide sequence ID" value="NZ_CP109106.1"/>
</dbReference>
<gene>
    <name evidence="3" type="ORF">OG863_09145</name>
</gene>
<dbReference type="PANTHER" id="PTHR23028:SF53">
    <property type="entry name" value="ACYL_TRANSF_3 DOMAIN-CONTAINING PROTEIN"/>
    <property type="match status" value="1"/>
</dbReference>
<feature type="transmembrane region" description="Helical" evidence="1">
    <location>
        <begin position="181"/>
        <end position="202"/>
    </location>
</feature>
<dbReference type="InterPro" id="IPR002656">
    <property type="entry name" value="Acyl_transf_3_dom"/>
</dbReference>
<keyword evidence="3" id="KW-0012">Acyltransferase</keyword>
<name>A0ABZ1FCL1_9ACTN</name>
<evidence type="ECO:0000313" key="4">
    <source>
        <dbReference type="Proteomes" id="UP001344251"/>
    </source>
</evidence>
<evidence type="ECO:0000313" key="3">
    <source>
        <dbReference type="EMBL" id="WSB68113.1"/>
    </source>
</evidence>
<feature type="domain" description="Acyltransferase 3" evidence="2">
    <location>
        <begin position="17"/>
        <end position="366"/>
    </location>
</feature>
<feature type="transmembrane region" description="Helical" evidence="1">
    <location>
        <begin position="97"/>
        <end position="114"/>
    </location>
</feature>
<feature type="transmembrane region" description="Helical" evidence="1">
    <location>
        <begin position="12"/>
        <end position="32"/>
    </location>
</feature>
<feature type="transmembrane region" description="Helical" evidence="1">
    <location>
        <begin position="279"/>
        <end position="297"/>
    </location>
</feature>
<feature type="transmembrane region" description="Helical" evidence="1">
    <location>
        <begin position="309"/>
        <end position="326"/>
    </location>
</feature>
<keyword evidence="3" id="KW-0808">Transferase</keyword>
<accession>A0ABZ1FCL1</accession>
<evidence type="ECO:0000259" key="2">
    <source>
        <dbReference type="Pfam" id="PF01757"/>
    </source>
</evidence>
<keyword evidence="4" id="KW-1185">Reference proteome</keyword>
<dbReference type="InterPro" id="IPR050879">
    <property type="entry name" value="Acyltransferase_3"/>
</dbReference>
<keyword evidence="1" id="KW-0472">Membrane</keyword>
<protein>
    <submittedName>
        <fullName evidence="3">Acyltransferase</fullName>
    </submittedName>
</protein>
<dbReference type="PANTHER" id="PTHR23028">
    <property type="entry name" value="ACETYLTRANSFERASE"/>
    <property type="match status" value="1"/>
</dbReference>
<feature type="transmembrane region" description="Helical" evidence="1">
    <location>
        <begin position="52"/>
        <end position="76"/>
    </location>
</feature>
<evidence type="ECO:0000256" key="1">
    <source>
        <dbReference type="SAM" id="Phobius"/>
    </source>
</evidence>
<organism evidence="3 4">
    <name type="scientific">Streptomyces decoyicus</name>
    <dbReference type="NCBI Taxonomy" id="249567"/>
    <lineage>
        <taxon>Bacteria</taxon>
        <taxon>Bacillati</taxon>
        <taxon>Actinomycetota</taxon>
        <taxon>Actinomycetes</taxon>
        <taxon>Kitasatosporales</taxon>
        <taxon>Streptomycetaceae</taxon>
        <taxon>Streptomyces</taxon>
    </lineage>
</organism>
<dbReference type="Pfam" id="PF01757">
    <property type="entry name" value="Acyl_transf_3"/>
    <property type="match status" value="1"/>
</dbReference>
<feature type="transmembrane region" description="Helical" evidence="1">
    <location>
        <begin position="222"/>
        <end position="241"/>
    </location>
</feature>
<proteinExistence type="predicted"/>
<feature type="transmembrane region" description="Helical" evidence="1">
    <location>
        <begin position="149"/>
        <end position="169"/>
    </location>
</feature>